<proteinExistence type="predicted"/>
<comment type="caution">
    <text evidence="1">The sequence shown here is derived from an EMBL/GenBank/DDBJ whole genome shotgun (WGS) entry which is preliminary data.</text>
</comment>
<keyword evidence="1" id="KW-0378">Hydrolase</keyword>
<gene>
    <name evidence="1" type="ORF">WH50_24085</name>
</gene>
<dbReference type="RefSeq" id="WP_110189903.1">
    <property type="nucleotide sequence ID" value="NZ_CP177354.1"/>
</dbReference>
<dbReference type="InterPro" id="IPR029058">
    <property type="entry name" value="AB_hydrolase_fold"/>
</dbReference>
<dbReference type="SUPFAM" id="SSF53474">
    <property type="entry name" value="alpha/beta-Hydrolases"/>
    <property type="match status" value="1"/>
</dbReference>
<name>A0ABX5LRJ3_9GAMM</name>
<dbReference type="Pfam" id="PF06821">
    <property type="entry name" value="Ser_hydrolase"/>
    <property type="match status" value="1"/>
</dbReference>
<organism evidence="1 2">
    <name type="scientific">Pokkaliibacter plantistimulans</name>
    <dbReference type="NCBI Taxonomy" id="1635171"/>
    <lineage>
        <taxon>Bacteria</taxon>
        <taxon>Pseudomonadati</taxon>
        <taxon>Pseudomonadota</taxon>
        <taxon>Gammaproteobacteria</taxon>
        <taxon>Oceanospirillales</taxon>
        <taxon>Balneatrichaceae</taxon>
        <taxon>Pokkaliibacter</taxon>
    </lineage>
</organism>
<reference evidence="1 2" key="1">
    <citation type="submission" date="2015-03" db="EMBL/GenBank/DDBJ databases">
        <authorList>
            <person name="Krishnan R."/>
            <person name="Midha S."/>
            <person name="Patil P.B."/>
            <person name="Rameshkumar N."/>
        </authorList>
    </citation>
    <scope>NUCLEOTIDE SEQUENCE [LARGE SCALE GENOMIC DNA]</scope>
    <source>
        <strain evidence="1 2">L1E11</strain>
    </source>
</reference>
<evidence type="ECO:0000313" key="2">
    <source>
        <dbReference type="Proteomes" id="UP000248090"/>
    </source>
</evidence>
<accession>A0ABX5LRJ3</accession>
<evidence type="ECO:0000313" key="1">
    <source>
        <dbReference type="EMBL" id="PXF28832.1"/>
    </source>
</evidence>
<sequence>MTPYHYLIVPGWQGSGEQHWQSYWQHYLPNYQRVEVADWQQPQRQDWVPALDQAIRRCQGPVILIAHSLGCISTAHWAATASASQRQKVKGALLVAPADVERAGCPEALRPFAPIPTAALPFAAQVVGSSNDYAASEARARELAGLWGADVAILPGAGHINVASGHHRWSEGLVWLDQLEQRLDQQRSPWQRMAS</sequence>
<dbReference type="Proteomes" id="UP000248090">
    <property type="component" value="Unassembled WGS sequence"/>
</dbReference>
<dbReference type="GO" id="GO:0016787">
    <property type="term" value="F:hydrolase activity"/>
    <property type="evidence" value="ECO:0007669"/>
    <property type="project" value="UniProtKB-KW"/>
</dbReference>
<keyword evidence="2" id="KW-1185">Reference proteome</keyword>
<dbReference type="Gene3D" id="3.40.50.1820">
    <property type="entry name" value="alpha/beta hydrolase"/>
    <property type="match status" value="1"/>
</dbReference>
<dbReference type="InterPro" id="IPR010662">
    <property type="entry name" value="RBBP9/YdeN"/>
</dbReference>
<protein>
    <submittedName>
        <fullName evidence="1">Alpha/beta hydrolase</fullName>
    </submittedName>
</protein>
<dbReference type="EMBL" id="LAPT01000143">
    <property type="protein sequence ID" value="PXF28832.1"/>
    <property type="molecule type" value="Genomic_DNA"/>
</dbReference>